<name>A0A5J4P1V4_9TREM</name>
<feature type="non-terminal residue" evidence="2">
    <location>
        <position position="1"/>
    </location>
</feature>
<protein>
    <submittedName>
        <fullName evidence="2">Uncharacterized protein</fullName>
    </submittedName>
</protein>
<dbReference type="AlphaFoldDB" id="A0A5J4P1V4"/>
<sequence length="157" mass="17816">DWSSVPNIQFDPDPSPSSIADDSKDVSPGDTPFWIQRNAVPHITFLLNVFGFSTFLHLASATFSTTIPMNFLVDCVLAVHCFCTDFMANMRLFHLSFVTLFCAEDECLLFVCPFRWGDRVAHICGFLLSARCHSVSNAYVLMHIVRLHHNRFESTRP</sequence>
<dbReference type="Proteomes" id="UP000324629">
    <property type="component" value="Unassembled WGS sequence"/>
</dbReference>
<comment type="caution">
    <text evidence="2">The sequence shown here is derived from an EMBL/GenBank/DDBJ whole genome shotgun (WGS) entry which is preliminary data.</text>
</comment>
<feature type="region of interest" description="Disordered" evidence="1">
    <location>
        <begin position="1"/>
        <end position="25"/>
    </location>
</feature>
<keyword evidence="3" id="KW-1185">Reference proteome</keyword>
<reference evidence="2 3" key="1">
    <citation type="journal article" date="2019" name="Gigascience">
        <title>Whole-genome sequence of the oriental lung fluke Paragonimus westermani.</title>
        <authorList>
            <person name="Oey H."/>
            <person name="Zakrzewski M."/>
            <person name="Narain K."/>
            <person name="Devi K.R."/>
            <person name="Agatsuma T."/>
            <person name="Nawaratna S."/>
            <person name="Gobert G.N."/>
            <person name="Jones M.K."/>
            <person name="Ragan M.A."/>
            <person name="McManus D.P."/>
            <person name="Krause L."/>
        </authorList>
    </citation>
    <scope>NUCLEOTIDE SEQUENCE [LARGE SCALE GENOMIC DNA]</scope>
    <source>
        <strain evidence="2 3">IND2009</strain>
    </source>
</reference>
<gene>
    <name evidence="2" type="ORF">DEA37_0011916</name>
</gene>
<evidence type="ECO:0000313" key="2">
    <source>
        <dbReference type="EMBL" id="KAA3681288.1"/>
    </source>
</evidence>
<organism evidence="2 3">
    <name type="scientific">Paragonimus westermani</name>
    <dbReference type="NCBI Taxonomy" id="34504"/>
    <lineage>
        <taxon>Eukaryota</taxon>
        <taxon>Metazoa</taxon>
        <taxon>Spiralia</taxon>
        <taxon>Lophotrochozoa</taxon>
        <taxon>Platyhelminthes</taxon>
        <taxon>Trematoda</taxon>
        <taxon>Digenea</taxon>
        <taxon>Plagiorchiida</taxon>
        <taxon>Troglotremata</taxon>
        <taxon>Troglotrematidae</taxon>
        <taxon>Paragonimus</taxon>
    </lineage>
</organism>
<dbReference type="EMBL" id="QNGE01000236">
    <property type="protein sequence ID" value="KAA3681288.1"/>
    <property type="molecule type" value="Genomic_DNA"/>
</dbReference>
<evidence type="ECO:0000313" key="3">
    <source>
        <dbReference type="Proteomes" id="UP000324629"/>
    </source>
</evidence>
<evidence type="ECO:0000256" key="1">
    <source>
        <dbReference type="SAM" id="MobiDB-lite"/>
    </source>
</evidence>
<proteinExistence type="predicted"/>
<accession>A0A5J4P1V4</accession>